<name>A0A4U5VAE8_COLLU</name>
<dbReference type="Proteomes" id="UP000298787">
    <property type="component" value="Chromosome 16"/>
</dbReference>
<sequence length="131" mass="13742">MQRLTENKRSQTLGNSTQHRTAYYGGQTGRLAVAPATVSVLTVSGAAEFNSGKASCFHSSVSPRRHLYKSLLESALIGGGGDVCVVLTSDVTISVMWKTVASNAVCVSRRRVSTLTPGGGKETMQGGLQPV</sequence>
<reference evidence="1 2" key="1">
    <citation type="submission" date="2019-01" db="EMBL/GenBank/DDBJ databases">
        <title>Genome Assembly of Collichthys lucidus.</title>
        <authorList>
            <person name="Cai M."/>
            <person name="Xiao S."/>
        </authorList>
    </citation>
    <scope>NUCLEOTIDE SEQUENCE [LARGE SCALE GENOMIC DNA]</scope>
    <source>
        <strain evidence="1">JT15FE1705JMU</strain>
        <tissue evidence="1">Muscle</tissue>
    </source>
</reference>
<evidence type="ECO:0000313" key="2">
    <source>
        <dbReference type="Proteomes" id="UP000298787"/>
    </source>
</evidence>
<dbReference type="AlphaFoldDB" id="A0A4U5VAE8"/>
<organism evidence="1 2">
    <name type="scientific">Collichthys lucidus</name>
    <name type="common">Big head croaker</name>
    <name type="synonym">Sciaena lucida</name>
    <dbReference type="NCBI Taxonomy" id="240159"/>
    <lineage>
        <taxon>Eukaryota</taxon>
        <taxon>Metazoa</taxon>
        <taxon>Chordata</taxon>
        <taxon>Craniata</taxon>
        <taxon>Vertebrata</taxon>
        <taxon>Euteleostomi</taxon>
        <taxon>Actinopterygii</taxon>
        <taxon>Neopterygii</taxon>
        <taxon>Teleostei</taxon>
        <taxon>Neoteleostei</taxon>
        <taxon>Acanthomorphata</taxon>
        <taxon>Eupercaria</taxon>
        <taxon>Sciaenidae</taxon>
        <taxon>Collichthys</taxon>
    </lineage>
</organism>
<accession>A0A4U5VAE8</accession>
<evidence type="ECO:0000313" key="1">
    <source>
        <dbReference type="EMBL" id="TKS84450.1"/>
    </source>
</evidence>
<proteinExistence type="predicted"/>
<keyword evidence="2" id="KW-1185">Reference proteome</keyword>
<protein>
    <submittedName>
        <fullName evidence="1">Uncharacterized protein</fullName>
    </submittedName>
</protein>
<dbReference type="EMBL" id="CM014093">
    <property type="protein sequence ID" value="TKS84450.1"/>
    <property type="molecule type" value="Genomic_DNA"/>
</dbReference>
<gene>
    <name evidence="1" type="ORF">D9C73_018782</name>
</gene>